<proteinExistence type="predicted"/>
<dbReference type="AlphaFoldDB" id="A0A8A1MDF9"/>
<evidence type="ECO:0000313" key="2">
    <source>
        <dbReference type="EMBL" id="QSS63915.1"/>
    </source>
</evidence>
<organism evidence="2 3">
    <name type="scientific">Ajellomyces capsulatus</name>
    <name type="common">Darling's disease fungus</name>
    <name type="synonym">Histoplasma capsulatum</name>
    <dbReference type="NCBI Taxonomy" id="5037"/>
    <lineage>
        <taxon>Eukaryota</taxon>
        <taxon>Fungi</taxon>
        <taxon>Dikarya</taxon>
        <taxon>Ascomycota</taxon>
        <taxon>Pezizomycotina</taxon>
        <taxon>Eurotiomycetes</taxon>
        <taxon>Eurotiomycetidae</taxon>
        <taxon>Onygenales</taxon>
        <taxon>Ajellomycetaceae</taxon>
        <taxon>Histoplasma</taxon>
    </lineage>
</organism>
<name>A0A8A1MDF9_AJECA</name>
<evidence type="ECO:0000313" key="3">
    <source>
        <dbReference type="Proteomes" id="UP000663671"/>
    </source>
</evidence>
<reference evidence="2" key="1">
    <citation type="submission" date="2021-01" db="EMBL/GenBank/DDBJ databases">
        <title>Chromosome-level genome assembly of a human fungal pathogen reveals clustering of transcriptionally co-regulated genes.</title>
        <authorList>
            <person name="Voorhies M."/>
            <person name="Cohen S."/>
            <person name="Shea T.P."/>
            <person name="Petrus S."/>
            <person name="Munoz J.F."/>
            <person name="Poplawski S."/>
            <person name="Goldman W.E."/>
            <person name="Michael T."/>
            <person name="Cuomo C.A."/>
            <person name="Sil A."/>
            <person name="Beyhan S."/>
        </authorList>
    </citation>
    <scope>NUCLEOTIDE SEQUENCE</scope>
    <source>
        <strain evidence="2">WU24</strain>
    </source>
</reference>
<keyword evidence="1" id="KW-0812">Transmembrane</keyword>
<feature type="transmembrane region" description="Helical" evidence="1">
    <location>
        <begin position="88"/>
        <end position="109"/>
    </location>
</feature>
<keyword evidence="1" id="KW-1133">Transmembrane helix</keyword>
<accession>A0A8A1MDF9</accession>
<dbReference type="EMBL" id="CP069114">
    <property type="protein sequence ID" value="QSS63915.1"/>
    <property type="molecule type" value="Genomic_DNA"/>
</dbReference>
<protein>
    <submittedName>
        <fullName evidence="2">Uncharacterized protein</fullName>
    </submittedName>
</protein>
<dbReference type="OrthoDB" id="10527772at2759"/>
<gene>
    <name evidence="2" type="ORF">I7I51_00976</name>
</gene>
<keyword evidence="1" id="KW-0472">Membrane</keyword>
<evidence type="ECO:0000256" key="1">
    <source>
        <dbReference type="SAM" id="Phobius"/>
    </source>
</evidence>
<dbReference type="Proteomes" id="UP000663671">
    <property type="component" value="Chromosome 1"/>
</dbReference>
<feature type="non-terminal residue" evidence="2">
    <location>
        <position position="191"/>
    </location>
</feature>
<sequence length="191" mass="20990">VDTAKVLVSSYLCSQKGLGCVGRKAEQGHRLGVLTGCFSLGNAVRHCSSGILEDAPPLLAGIGLRPRFEPLLRQRREERRREAKKRRLGAVLCAVLCAAVLSLVAMLVYKSRPREAAHRRLNLGCHNERLMQPVNTVVEMKGPRNISITIRLKRFLPGGNQSLAAYPHRRHSSGQGILACVQSAPDERLGR</sequence>
<dbReference type="VEuPathDB" id="FungiDB:I7I51_00976"/>